<evidence type="ECO:0000256" key="1">
    <source>
        <dbReference type="SAM" id="Phobius"/>
    </source>
</evidence>
<keyword evidence="1" id="KW-0812">Transmembrane</keyword>
<sequence>MYLPFLGVFFETYVTFLTSLAVFMNLQGWVND</sequence>
<gene>
    <name evidence="2" type="ORF">MsAm2_00440</name>
</gene>
<evidence type="ECO:0000313" key="2">
    <source>
        <dbReference type="EMBL" id="WNY26284.1"/>
    </source>
</evidence>
<keyword evidence="3" id="KW-1185">Reference proteome</keyword>
<protein>
    <submittedName>
        <fullName evidence="2">Uncharacterized protein</fullName>
    </submittedName>
</protein>
<reference evidence="2 3" key="1">
    <citation type="submission" date="2023-07" db="EMBL/GenBank/DDBJ databases">
        <title>Closed genome sequence of Methanosarcinaceae archaeon Am2.</title>
        <authorList>
            <person name="Poehlein A."/>
            <person name="Protasov E."/>
            <person name="Platt K."/>
            <person name="Reeh H."/>
            <person name="Daniel R."/>
            <person name="Brune A."/>
        </authorList>
    </citation>
    <scope>NUCLEOTIDE SEQUENCE [LARGE SCALE GENOMIC DNA]</scope>
    <source>
        <strain evidence="2 3">Am2</strain>
    </source>
</reference>
<evidence type="ECO:0000313" key="3">
    <source>
        <dbReference type="Proteomes" id="UP001304970"/>
    </source>
</evidence>
<dbReference type="Proteomes" id="UP001304970">
    <property type="component" value="Chromosome"/>
</dbReference>
<accession>A0AA96ZV34</accession>
<keyword evidence="1" id="KW-0472">Membrane</keyword>
<organism evidence="2 3">
    <name type="scientific">Methanolapillus ohkumae</name>
    <dbReference type="NCBI Taxonomy" id="3028298"/>
    <lineage>
        <taxon>Archaea</taxon>
        <taxon>Methanobacteriati</taxon>
        <taxon>Methanobacteriota</taxon>
        <taxon>Stenosarchaea group</taxon>
        <taxon>Methanomicrobia</taxon>
        <taxon>Methanosarcinales</taxon>
        <taxon>Methanosarcinaceae</taxon>
        <taxon>Methanolapillus</taxon>
    </lineage>
</organism>
<dbReference type="EMBL" id="CP131061">
    <property type="protein sequence ID" value="WNY26284.1"/>
    <property type="molecule type" value="Genomic_DNA"/>
</dbReference>
<keyword evidence="1" id="KW-1133">Transmembrane helix</keyword>
<feature type="transmembrane region" description="Helical" evidence="1">
    <location>
        <begin position="6"/>
        <end position="26"/>
    </location>
</feature>
<dbReference type="AlphaFoldDB" id="A0AA96ZV34"/>
<name>A0AA96ZV34_9EURY</name>
<proteinExistence type="predicted"/>